<dbReference type="Proteomes" id="UP000823889">
    <property type="component" value="Unassembled WGS sequence"/>
</dbReference>
<evidence type="ECO:0000313" key="5">
    <source>
        <dbReference type="EMBL" id="HJD44061.1"/>
    </source>
</evidence>
<dbReference type="PANTHER" id="PTHR30483">
    <property type="entry name" value="LEUCINE-SPECIFIC-BINDING PROTEIN"/>
    <property type="match status" value="1"/>
</dbReference>
<evidence type="ECO:0000259" key="4">
    <source>
        <dbReference type="Pfam" id="PF13458"/>
    </source>
</evidence>
<protein>
    <submittedName>
        <fullName evidence="5">ABC transporter substrate-binding protein</fullName>
    </submittedName>
</protein>
<organism evidence="5 6">
    <name type="scientific">Candidatus Paenalcaligenes intestinipullorum</name>
    <dbReference type="NCBI Taxonomy" id="2838718"/>
    <lineage>
        <taxon>Bacteria</taxon>
        <taxon>Pseudomonadati</taxon>
        <taxon>Pseudomonadota</taxon>
        <taxon>Betaproteobacteria</taxon>
        <taxon>Burkholderiales</taxon>
        <taxon>Alcaligenaceae</taxon>
        <taxon>Paenalcaligenes</taxon>
    </lineage>
</organism>
<evidence type="ECO:0000256" key="2">
    <source>
        <dbReference type="ARBA" id="ARBA00022729"/>
    </source>
</evidence>
<dbReference type="PROSITE" id="PS51257">
    <property type="entry name" value="PROKAR_LIPOPROTEIN"/>
    <property type="match status" value="1"/>
</dbReference>
<dbReference type="AlphaFoldDB" id="A0A9D2RKJ6"/>
<dbReference type="InterPro" id="IPR051010">
    <property type="entry name" value="BCAA_transport"/>
</dbReference>
<evidence type="ECO:0000256" key="1">
    <source>
        <dbReference type="ARBA" id="ARBA00010062"/>
    </source>
</evidence>
<feature type="domain" description="Leucine-binding protein" evidence="4">
    <location>
        <begin position="27"/>
        <end position="360"/>
    </location>
</feature>
<accession>A0A9D2RKJ6</accession>
<reference evidence="5" key="2">
    <citation type="submission" date="2021-04" db="EMBL/GenBank/DDBJ databases">
        <authorList>
            <person name="Gilroy R."/>
        </authorList>
    </citation>
    <scope>NUCLEOTIDE SEQUENCE</scope>
    <source>
        <strain evidence="5">9264</strain>
    </source>
</reference>
<dbReference type="EMBL" id="DWUQ01000066">
    <property type="protein sequence ID" value="HJD44061.1"/>
    <property type="molecule type" value="Genomic_DNA"/>
</dbReference>
<dbReference type="InterPro" id="IPR028082">
    <property type="entry name" value="Peripla_BP_I"/>
</dbReference>
<evidence type="ECO:0000313" key="6">
    <source>
        <dbReference type="Proteomes" id="UP000823889"/>
    </source>
</evidence>
<gene>
    <name evidence="5" type="ORF">H9906_03425</name>
</gene>
<comment type="caution">
    <text evidence="5">The sequence shown here is derived from an EMBL/GenBank/DDBJ whole genome shotgun (WGS) entry which is preliminary data.</text>
</comment>
<feature type="signal peptide" evidence="3">
    <location>
        <begin position="1"/>
        <end position="24"/>
    </location>
</feature>
<dbReference type="Gene3D" id="3.40.50.2300">
    <property type="match status" value="2"/>
</dbReference>
<keyword evidence="2 3" id="KW-0732">Signal</keyword>
<dbReference type="InterPro" id="IPR028081">
    <property type="entry name" value="Leu-bd"/>
</dbReference>
<sequence length="390" mass="42482">MNKTLTIIASLCFTLATGCGLAHATTPIKIGFMSELSGPQAALGQDKLDALMLYVEQHNGQLGGKPVQIIKRDSQLKPEVANQIADELIQKEKVAVVTGFSFTNIMMAVAHKFAEANIPVLSASAGPAPIAGEQCNEHIFVLSKQNDQFAEAMGVYAKEQDFKRVITFAPNYQAGKDFVQGFKRRYEAELLDEIYTPLGQLDFSTEISRIMAMQPDAVYVFYPGGLGISFVRAYKQAGLLDRIPLLSVSTVDGTTLPALQHNAVGAFSASDWGPDLDNPSNHEFVDAFATKYNRIPSEYAAQSYDVAKLLDAAFAKVSDTTDTAALTQAIKNAEFESVRGQFAFGHNNFPIQDFYVFEVAPNDQGQVSLKTVTRTLKNATDSYADACLMN</sequence>
<feature type="chain" id="PRO_5039192090" evidence="3">
    <location>
        <begin position="25"/>
        <end position="390"/>
    </location>
</feature>
<dbReference type="SUPFAM" id="SSF53822">
    <property type="entry name" value="Periplasmic binding protein-like I"/>
    <property type="match status" value="1"/>
</dbReference>
<dbReference type="PANTHER" id="PTHR30483:SF6">
    <property type="entry name" value="PERIPLASMIC BINDING PROTEIN OF ABC TRANSPORTER FOR NATURAL AMINO ACIDS"/>
    <property type="match status" value="1"/>
</dbReference>
<dbReference type="Pfam" id="PF13458">
    <property type="entry name" value="Peripla_BP_6"/>
    <property type="match status" value="1"/>
</dbReference>
<reference evidence="5" key="1">
    <citation type="journal article" date="2021" name="PeerJ">
        <title>Extensive microbial diversity within the chicken gut microbiome revealed by metagenomics and culture.</title>
        <authorList>
            <person name="Gilroy R."/>
            <person name="Ravi A."/>
            <person name="Getino M."/>
            <person name="Pursley I."/>
            <person name="Horton D.L."/>
            <person name="Alikhan N.F."/>
            <person name="Baker D."/>
            <person name="Gharbi K."/>
            <person name="Hall N."/>
            <person name="Watson M."/>
            <person name="Adriaenssens E.M."/>
            <person name="Foster-Nyarko E."/>
            <person name="Jarju S."/>
            <person name="Secka A."/>
            <person name="Antonio M."/>
            <person name="Oren A."/>
            <person name="Chaudhuri R.R."/>
            <person name="La Ragione R."/>
            <person name="Hildebrand F."/>
            <person name="Pallen M.J."/>
        </authorList>
    </citation>
    <scope>NUCLEOTIDE SEQUENCE</scope>
    <source>
        <strain evidence="5">9264</strain>
    </source>
</reference>
<evidence type="ECO:0000256" key="3">
    <source>
        <dbReference type="SAM" id="SignalP"/>
    </source>
</evidence>
<dbReference type="CDD" id="cd06359">
    <property type="entry name" value="PBP1_Nba-like"/>
    <property type="match status" value="1"/>
</dbReference>
<name>A0A9D2RKJ6_9BURK</name>
<comment type="similarity">
    <text evidence="1">Belongs to the leucine-binding protein family.</text>
</comment>
<proteinExistence type="inferred from homology"/>